<dbReference type="EMBL" id="CP000939">
    <property type="protein sequence ID" value="ACA44055.1"/>
    <property type="molecule type" value="Genomic_DNA"/>
</dbReference>
<sequence>MILMKIKINTPLTEDKIKSLKAGDMVLITGTIYTARDAAHKRLIDALEKGRNLPFEVKNSIIYYVGPTPAKPGMEIGAAGPTTSYRMDTYTPKLLNLGLKGMIGKGKRSKEVIESIVKNKAVYFGAIGGAAALISKSIKKSEVIAYEDLDSESIRKLEVEDLPVTVIIDSKGNNLYEDGLEDYLKSL</sequence>
<dbReference type="InterPro" id="IPR004647">
    <property type="entry name" value="Fe-S_hydro-lyase_TtdB-typ_cat"/>
</dbReference>
<evidence type="ECO:0000259" key="3">
    <source>
        <dbReference type="Pfam" id="PF05683"/>
    </source>
</evidence>
<dbReference type="NCBIfam" id="TIGR00723">
    <property type="entry name" value="ttdB_fumA_fumB"/>
    <property type="match status" value="1"/>
</dbReference>
<keyword evidence="2 4" id="KW-0456">Lyase</keyword>
<dbReference type="HOGENOM" id="CLU_098588_2_0_9"/>
<gene>
    <name evidence="4" type="ordered locus">CLD_1064</name>
</gene>
<dbReference type="AlphaFoldDB" id="B1IG30"/>
<evidence type="ECO:0000256" key="1">
    <source>
        <dbReference type="ARBA" id="ARBA00008876"/>
    </source>
</evidence>
<dbReference type="PANTHER" id="PTHR43351">
    <property type="entry name" value="L(+)-TARTRATE DEHYDRATASE SUBUNIT BETA"/>
    <property type="match status" value="1"/>
</dbReference>
<dbReference type="NCBIfam" id="NF005310">
    <property type="entry name" value="PRK06842.1"/>
    <property type="match status" value="1"/>
</dbReference>
<dbReference type="Proteomes" id="UP000008541">
    <property type="component" value="Chromosome"/>
</dbReference>
<evidence type="ECO:0000313" key="5">
    <source>
        <dbReference type="Proteomes" id="UP000008541"/>
    </source>
</evidence>
<evidence type="ECO:0000256" key="2">
    <source>
        <dbReference type="ARBA" id="ARBA00023239"/>
    </source>
</evidence>
<dbReference type="GO" id="GO:0016836">
    <property type="term" value="F:hydro-lyase activity"/>
    <property type="evidence" value="ECO:0007669"/>
    <property type="project" value="InterPro"/>
</dbReference>
<reference evidence="4 5" key="1">
    <citation type="journal article" date="2007" name="PLoS ONE">
        <title>Analysis of the neurotoxin complex genes in Clostridium botulinum A1-A4 and B1 strains: BoNT/A3, /Ba4 and /B1 clusters are located within plasmids.</title>
        <authorList>
            <person name="Smith T.J."/>
            <person name="Hill K.K."/>
            <person name="Foley B.T."/>
            <person name="Detter J.C."/>
            <person name="Munk A.C."/>
            <person name="Bruce D.C."/>
            <person name="Doggett N.A."/>
            <person name="Smith L.A."/>
            <person name="Marks J.D."/>
            <person name="Xie G."/>
            <person name="Brettin T.S."/>
        </authorList>
    </citation>
    <scope>NUCLEOTIDE SEQUENCE [LARGE SCALE GENOMIC DNA]</scope>
    <source>
        <strain evidence="5">Okra / Type B1</strain>
    </source>
</reference>
<name>B1IG30_CLOBK</name>
<evidence type="ECO:0000313" key="4">
    <source>
        <dbReference type="EMBL" id="ACA44055.1"/>
    </source>
</evidence>
<dbReference type="SUPFAM" id="SSF117457">
    <property type="entry name" value="FumA C-terminal domain-like"/>
    <property type="match status" value="1"/>
</dbReference>
<dbReference type="InterPro" id="IPR036660">
    <property type="entry name" value="Fe-S_hydroAse_TtdB_cat_sf"/>
</dbReference>
<dbReference type="Pfam" id="PF05683">
    <property type="entry name" value="Fumerase_C"/>
    <property type="match status" value="1"/>
</dbReference>
<organism evidence="4 5">
    <name type="scientific">Clostridium botulinum (strain Okra / Type B1)</name>
    <dbReference type="NCBI Taxonomy" id="498213"/>
    <lineage>
        <taxon>Bacteria</taxon>
        <taxon>Bacillati</taxon>
        <taxon>Bacillota</taxon>
        <taxon>Clostridia</taxon>
        <taxon>Eubacteriales</taxon>
        <taxon>Clostridiaceae</taxon>
        <taxon>Clostridium</taxon>
    </lineage>
</organism>
<comment type="similarity">
    <text evidence="1">Belongs to the class-I fumarase family.</text>
</comment>
<feature type="domain" description="Fe-S hydro-lyase tartrate dehydratase beta-type catalytic" evidence="3">
    <location>
        <begin position="5"/>
        <end position="178"/>
    </location>
</feature>
<dbReference type="Gene3D" id="3.20.130.10">
    <property type="entry name" value="Fe-S hydro-lyase, tartrate dehydratase beta-type, catalytic domain"/>
    <property type="match status" value="1"/>
</dbReference>
<accession>B1IG30</accession>
<dbReference type="KEGG" id="cbb:CLD_1064"/>
<proteinExistence type="inferred from homology"/>
<dbReference type="PANTHER" id="PTHR43351:SF2">
    <property type="entry name" value="L(+)-TARTRATE DEHYDRATASE SUBUNIT BETA-RELATED"/>
    <property type="match status" value="1"/>
</dbReference>
<protein>
    <submittedName>
        <fullName evidence="4">Hydro-lyase, Fe-S type, tartrate/fumarate subfamily, beta region</fullName>
    </submittedName>
</protein>